<sequence length="234" mass="26248">MAEVPRGVRDKVMVSNGYEIAKNFITEMLSTSIIHVGAVEALLEVVILIYEVEPKETKEEGVDVKYQGAKGTTPSIHSRVVFSTDGETYSKEIPSPAKLDKGKAVIVTPKVTKEKDADLDEEYFEEGDDEMVSTISIIPTEYLEEYVGNPCEDYDVFSFIRYEDEPSYFHRPTEKQKSHLRPLHITASMSGIKVNKILIDGGVAINLLLERMLMKVGKHPDDLILTNISITDYS</sequence>
<name>A0A444ZA01_ARAHY</name>
<evidence type="ECO:0000313" key="2">
    <source>
        <dbReference type="Proteomes" id="UP000289738"/>
    </source>
</evidence>
<proteinExistence type="predicted"/>
<accession>A0A444ZA01</accession>
<dbReference type="EMBL" id="SDMP01000015">
    <property type="protein sequence ID" value="RYR10984.1"/>
    <property type="molecule type" value="Genomic_DNA"/>
</dbReference>
<comment type="caution">
    <text evidence="1">The sequence shown here is derived from an EMBL/GenBank/DDBJ whole genome shotgun (WGS) entry which is preliminary data.</text>
</comment>
<dbReference type="Proteomes" id="UP000289738">
    <property type="component" value="Chromosome B05"/>
</dbReference>
<gene>
    <name evidence="1" type="ORF">Ahy_B05g079475</name>
</gene>
<organism evidence="1 2">
    <name type="scientific">Arachis hypogaea</name>
    <name type="common">Peanut</name>
    <dbReference type="NCBI Taxonomy" id="3818"/>
    <lineage>
        <taxon>Eukaryota</taxon>
        <taxon>Viridiplantae</taxon>
        <taxon>Streptophyta</taxon>
        <taxon>Embryophyta</taxon>
        <taxon>Tracheophyta</taxon>
        <taxon>Spermatophyta</taxon>
        <taxon>Magnoliopsida</taxon>
        <taxon>eudicotyledons</taxon>
        <taxon>Gunneridae</taxon>
        <taxon>Pentapetalae</taxon>
        <taxon>rosids</taxon>
        <taxon>fabids</taxon>
        <taxon>Fabales</taxon>
        <taxon>Fabaceae</taxon>
        <taxon>Papilionoideae</taxon>
        <taxon>50 kb inversion clade</taxon>
        <taxon>dalbergioids sensu lato</taxon>
        <taxon>Dalbergieae</taxon>
        <taxon>Pterocarpus clade</taxon>
        <taxon>Arachis</taxon>
    </lineage>
</organism>
<keyword evidence="2" id="KW-1185">Reference proteome</keyword>
<protein>
    <submittedName>
        <fullName evidence="1">Uncharacterized protein</fullName>
    </submittedName>
</protein>
<reference evidence="1 2" key="1">
    <citation type="submission" date="2019-01" db="EMBL/GenBank/DDBJ databases">
        <title>Sequencing of cultivated peanut Arachis hypogaea provides insights into genome evolution and oil improvement.</title>
        <authorList>
            <person name="Chen X."/>
        </authorList>
    </citation>
    <scope>NUCLEOTIDE SEQUENCE [LARGE SCALE GENOMIC DNA]</scope>
    <source>
        <strain evidence="2">cv. Fuhuasheng</strain>
        <tissue evidence="1">Leaves</tissue>
    </source>
</reference>
<dbReference type="AlphaFoldDB" id="A0A444ZA01"/>
<evidence type="ECO:0000313" key="1">
    <source>
        <dbReference type="EMBL" id="RYR10984.1"/>
    </source>
</evidence>